<organism evidence="1">
    <name type="scientific">hydrothermal vent metagenome</name>
    <dbReference type="NCBI Taxonomy" id="652676"/>
    <lineage>
        <taxon>unclassified sequences</taxon>
        <taxon>metagenomes</taxon>
        <taxon>ecological metagenomes</taxon>
    </lineage>
</organism>
<name>A0A1W1DZ55_9ZZZZ</name>
<sequence>MLNKQGHSQTFIVESMGRDKSTIFRVLFRNIGKKGYRYKQADRRCALSIPTPPQNL</sequence>
<dbReference type="EMBL" id="FPHY01000133">
    <property type="protein sequence ID" value="SFV87004.1"/>
    <property type="molecule type" value="Genomic_DNA"/>
</dbReference>
<evidence type="ECO:0000313" key="1">
    <source>
        <dbReference type="EMBL" id="SFV87004.1"/>
    </source>
</evidence>
<accession>A0A1W1DZ55</accession>
<proteinExistence type="predicted"/>
<protein>
    <submittedName>
        <fullName evidence="1">Mobile element protein</fullName>
    </submittedName>
</protein>
<gene>
    <name evidence="1" type="ORF">MNB_SUP05-SYMBIONT-4-792</name>
</gene>
<reference evidence="1" key="1">
    <citation type="submission" date="2016-10" db="EMBL/GenBank/DDBJ databases">
        <authorList>
            <person name="de Groot N.N."/>
        </authorList>
    </citation>
    <scope>NUCLEOTIDE SEQUENCE</scope>
</reference>
<dbReference type="AlphaFoldDB" id="A0A1W1DZ55"/>